<keyword evidence="1" id="KW-0732">Signal</keyword>
<accession>A0ABT6R7P4</accession>
<dbReference type="InterPro" id="IPR026444">
    <property type="entry name" value="Secre_tail"/>
</dbReference>
<dbReference type="Gene3D" id="2.60.40.10">
    <property type="entry name" value="Immunoglobulins"/>
    <property type="match status" value="1"/>
</dbReference>
<organism evidence="2 3">
    <name type="scientific">Pinibacter soli</name>
    <dbReference type="NCBI Taxonomy" id="3044211"/>
    <lineage>
        <taxon>Bacteria</taxon>
        <taxon>Pseudomonadati</taxon>
        <taxon>Bacteroidota</taxon>
        <taxon>Chitinophagia</taxon>
        <taxon>Chitinophagales</taxon>
        <taxon>Chitinophagaceae</taxon>
        <taxon>Pinibacter</taxon>
    </lineage>
</organism>
<keyword evidence="3" id="KW-1185">Reference proteome</keyword>
<dbReference type="PROSITE" id="PS51257">
    <property type="entry name" value="PROKAR_LIPOPROTEIN"/>
    <property type="match status" value="1"/>
</dbReference>
<evidence type="ECO:0000256" key="1">
    <source>
        <dbReference type="SAM" id="SignalP"/>
    </source>
</evidence>
<dbReference type="NCBIfam" id="TIGR04183">
    <property type="entry name" value="Por_Secre_tail"/>
    <property type="match status" value="1"/>
</dbReference>
<evidence type="ECO:0000313" key="2">
    <source>
        <dbReference type="EMBL" id="MDI3318580.1"/>
    </source>
</evidence>
<feature type="signal peptide" evidence="1">
    <location>
        <begin position="1"/>
        <end position="18"/>
    </location>
</feature>
<protein>
    <submittedName>
        <fullName evidence="2">T9SS type A sorting domain-containing protein</fullName>
    </submittedName>
</protein>
<sequence>MKLVTTAALWLLCVCSFAQVQTRWLGIQGSSTAACFGASSYYNCWVNLLDNYYDKPGKWDTKIDQLAKGGYSPYEGMATSYVSPAGRPAPDPNYDVTKMLSLQPLVSTVIVNYPTNGYDVYTVTESMFCLRAIRDAYTQAGVRCYITTTQPRTSGNFATSDAKKKLAEMKDSILMEFGDYAIDFWSVLVNPVDSSILPQYDSGDQTHLNDAGHQVIFNQVVQKNIFAEPLALPQFLFKAKEENDDNVQLTWKNSRDERVKTFSVQRSDDGSNFAAIYTCGAGADSYTYTDKQPQPGNNFYRLKVEFTSGYVDYSPVSQIVSKSNAFFVSGVVDASGTLKFKAHCKTEQPVVVTIYNANGAVVSNERRNIGEGQTNVTLSNLNLAHGMYYLKCTAVKTGQNSTSAFMVQ</sequence>
<evidence type="ECO:0000313" key="3">
    <source>
        <dbReference type="Proteomes" id="UP001226434"/>
    </source>
</evidence>
<dbReference type="InterPro" id="IPR013783">
    <property type="entry name" value="Ig-like_fold"/>
</dbReference>
<feature type="chain" id="PRO_5047295475" evidence="1">
    <location>
        <begin position="19"/>
        <end position="408"/>
    </location>
</feature>
<gene>
    <name evidence="2" type="ORF">QJ048_02290</name>
</gene>
<dbReference type="Proteomes" id="UP001226434">
    <property type="component" value="Unassembled WGS sequence"/>
</dbReference>
<dbReference type="Gene3D" id="3.40.50.1110">
    <property type="entry name" value="SGNH hydrolase"/>
    <property type="match status" value="1"/>
</dbReference>
<dbReference type="SUPFAM" id="SSF52266">
    <property type="entry name" value="SGNH hydrolase"/>
    <property type="match status" value="1"/>
</dbReference>
<dbReference type="InterPro" id="IPR036514">
    <property type="entry name" value="SGNH_hydro_sf"/>
</dbReference>
<name>A0ABT6R7P4_9BACT</name>
<dbReference type="RefSeq" id="WP_282332709.1">
    <property type="nucleotide sequence ID" value="NZ_JASBRG010000001.1"/>
</dbReference>
<proteinExistence type="predicted"/>
<comment type="caution">
    <text evidence="2">The sequence shown here is derived from an EMBL/GenBank/DDBJ whole genome shotgun (WGS) entry which is preliminary data.</text>
</comment>
<dbReference type="EMBL" id="JASBRG010000001">
    <property type="protein sequence ID" value="MDI3318580.1"/>
    <property type="molecule type" value="Genomic_DNA"/>
</dbReference>
<reference evidence="2 3" key="1">
    <citation type="submission" date="2023-05" db="EMBL/GenBank/DDBJ databases">
        <title>Genome sequence of Pinibacter sp. MAH-24.</title>
        <authorList>
            <person name="Huq M.A."/>
        </authorList>
    </citation>
    <scope>NUCLEOTIDE SEQUENCE [LARGE SCALE GENOMIC DNA]</scope>
    <source>
        <strain evidence="2 3">MAH-24</strain>
    </source>
</reference>